<dbReference type="Proteomes" id="UP000472269">
    <property type="component" value="Unplaced"/>
</dbReference>
<reference evidence="1" key="1">
    <citation type="submission" date="2025-08" db="UniProtKB">
        <authorList>
            <consortium name="Ensembl"/>
        </authorList>
    </citation>
    <scope>IDENTIFICATION</scope>
</reference>
<keyword evidence="2" id="KW-1185">Reference proteome</keyword>
<accession>A0A663LVM3</accession>
<protein>
    <submittedName>
        <fullName evidence="1">Uncharacterized protein</fullName>
    </submittedName>
</protein>
<reference evidence="1" key="2">
    <citation type="submission" date="2025-09" db="UniProtKB">
        <authorList>
            <consortium name="Ensembl"/>
        </authorList>
    </citation>
    <scope>IDENTIFICATION</scope>
</reference>
<sequence>SVVSCPFYGRLHVTVYSTHCWSCGVIVGVSGIDQVSPVERGSFSQVSPVERGSFSQVNPVERGSFSQVNPVERGSFSQCNRFFPQYQKSQMMASQSHIFQTSICGRSFWQGFAPG</sequence>
<dbReference type="Ensembl" id="ENSACUT00000003980.1">
    <property type="protein sequence ID" value="ENSACUP00000003745.1"/>
    <property type="gene ID" value="ENSACUG00000002562.1"/>
</dbReference>
<dbReference type="AlphaFoldDB" id="A0A663LVM3"/>
<evidence type="ECO:0000313" key="2">
    <source>
        <dbReference type="Proteomes" id="UP000472269"/>
    </source>
</evidence>
<name>A0A663LVM3_ATHCN</name>
<proteinExistence type="predicted"/>
<evidence type="ECO:0000313" key="1">
    <source>
        <dbReference type="Ensembl" id="ENSACUP00000003745.1"/>
    </source>
</evidence>
<organism evidence="1 2">
    <name type="scientific">Athene cunicularia</name>
    <name type="common">Burrowing owl</name>
    <name type="synonym">Speotyto cunicularia</name>
    <dbReference type="NCBI Taxonomy" id="194338"/>
    <lineage>
        <taxon>Eukaryota</taxon>
        <taxon>Metazoa</taxon>
        <taxon>Chordata</taxon>
        <taxon>Craniata</taxon>
        <taxon>Vertebrata</taxon>
        <taxon>Euteleostomi</taxon>
        <taxon>Archelosauria</taxon>
        <taxon>Archosauria</taxon>
        <taxon>Dinosauria</taxon>
        <taxon>Saurischia</taxon>
        <taxon>Theropoda</taxon>
        <taxon>Coelurosauria</taxon>
        <taxon>Aves</taxon>
        <taxon>Neognathae</taxon>
        <taxon>Neoaves</taxon>
        <taxon>Telluraves</taxon>
        <taxon>Strigiformes</taxon>
        <taxon>Strigidae</taxon>
        <taxon>Athene</taxon>
    </lineage>
</organism>